<dbReference type="Proteomes" id="UP000053328">
    <property type="component" value="Unassembled WGS sequence"/>
</dbReference>
<dbReference type="PANTHER" id="PTHR39472:SF1">
    <property type="entry name" value="EXPRESSED PROTEIN"/>
    <property type="match status" value="1"/>
</dbReference>
<proteinExistence type="predicted"/>
<dbReference type="PANTHER" id="PTHR39472">
    <property type="entry name" value="EXPRESSED PROTEIN"/>
    <property type="match status" value="1"/>
</dbReference>
<feature type="compositionally biased region" description="Gly residues" evidence="1">
    <location>
        <begin position="64"/>
        <end position="74"/>
    </location>
</feature>
<feature type="region of interest" description="Disordered" evidence="1">
    <location>
        <begin position="1"/>
        <end position="38"/>
    </location>
</feature>
<feature type="compositionally biased region" description="Basic and acidic residues" evidence="1">
    <location>
        <begin position="18"/>
        <end position="38"/>
    </location>
</feature>
<feature type="region of interest" description="Disordered" evidence="1">
    <location>
        <begin position="205"/>
        <end position="225"/>
    </location>
</feature>
<dbReference type="GeneID" id="27338835"/>
<feature type="region of interest" description="Disordered" evidence="1">
    <location>
        <begin position="133"/>
        <end position="158"/>
    </location>
</feature>
<feature type="compositionally biased region" description="Polar residues" evidence="1">
    <location>
        <begin position="207"/>
        <end position="217"/>
    </location>
</feature>
<dbReference type="RefSeq" id="XP_016230192.1">
    <property type="nucleotide sequence ID" value="XM_016386060.1"/>
</dbReference>
<name>A0A0D1Y4Y1_9EURO</name>
<feature type="compositionally biased region" description="Polar residues" evidence="1">
    <location>
        <begin position="133"/>
        <end position="143"/>
    </location>
</feature>
<organism evidence="2 3">
    <name type="scientific">Exophiala spinifera</name>
    <dbReference type="NCBI Taxonomy" id="91928"/>
    <lineage>
        <taxon>Eukaryota</taxon>
        <taxon>Fungi</taxon>
        <taxon>Dikarya</taxon>
        <taxon>Ascomycota</taxon>
        <taxon>Pezizomycotina</taxon>
        <taxon>Eurotiomycetes</taxon>
        <taxon>Chaetothyriomycetidae</taxon>
        <taxon>Chaetothyriales</taxon>
        <taxon>Herpotrichiellaceae</taxon>
        <taxon>Exophiala</taxon>
    </lineage>
</organism>
<evidence type="ECO:0000313" key="3">
    <source>
        <dbReference type="Proteomes" id="UP000053328"/>
    </source>
</evidence>
<dbReference type="HOGENOM" id="CLU_690843_0_0_1"/>
<reference evidence="2 3" key="1">
    <citation type="submission" date="2015-01" db="EMBL/GenBank/DDBJ databases">
        <title>The Genome Sequence of Exophiala spinifera CBS89968.</title>
        <authorList>
            <consortium name="The Broad Institute Genomics Platform"/>
            <person name="Cuomo C."/>
            <person name="de Hoog S."/>
            <person name="Gorbushina A."/>
            <person name="Stielow B."/>
            <person name="Teixiera M."/>
            <person name="Abouelleil A."/>
            <person name="Chapman S.B."/>
            <person name="Priest M."/>
            <person name="Young S.K."/>
            <person name="Wortman J."/>
            <person name="Nusbaum C."/>
            <person name="Birren B."/>
        </authorList>
    </citation>
    <scope>NUCLEOTIDE SEQUENCE [LARGE SCALE GENOMIC DNA]</scope>
    <source>
        <strain evidence="2 3">CBS 89968</strain>
    </source>
</reference>
<dbReference type="VEuPathDB" id="FungiDB:PV08_11752"/>
<sequence>MASDSGSVIYHGEDDGDERGRTRTRREQEDKEDALAERHDLAREAAESILFRIAETQTLAPQTFGGGGGGGGGVHNLDRSRSRSRSRIRIRSDPRATFPSPVPSTQASRSSSPDIDGYILRARGAWVTSLPTHTQPHIQPRTQPHTHTRAQSHIRTHRRSLSISLSAEDEEEVRRMTNINNSTSSSSAFPPLDTTGMGGVGMGGQGRNNIASPTTSGHAGGSAAAANGNGAGNNASNYMATLPVGHQQDLNYLYNQIQELGALLRSNREQVNTITRTAEEVANRANANHTSGGGGDDGGEIPEAERAKMREVQRELAKAKHLVELYKHEQKENTSLIAMYEDALGTATEQIRNYCSGIEARFLEQRRHYNNLLQQEKDDHLQSRLDRDHWFAQTLKVCEMIRTAYRLRTDEWGEEYAVISGLQAQVRCYRRVLGWEPEAPEEEIGWPYLKDLPLNDRT</sequence>
<feature type="compositionally biased region" description="Polar residues" evidence="1">
    <location>
        <begin position="103"/>
        <end position="113"/>
    </location>
</feature>
<accession>A0A0D1Y4Y1</accession>
<gene>
    <name evidence="2" type="ORF">PV08_11752</name>
</gene>
<feature type="region of interest" description="Disordered" evidence="1">
    <location>
        <begin position="61"/>
        <end position="114"/>
    </location>
</feature>
<dbReference type="OrthoDB" id="21214at2759"/>
<evidence type="ECO:0000256" key="1">
    <source>
        <dbReference type="SAM" id="MobiDB-lite"/>
    </source>
</evidence>
<evidence type="ECO:0000313" key="2">
    <source>
        <dbReference type="EMBL" id="KIW09976.1"/>
    </source>
</evidence>
<protein>
    <submittedName>
        <fullName evidence="2">Uncharacterized protein</fullName>
    </submittedName>
</protein>
<dbReference type="AlphaFoldDB" id="A0A0D1Y4Y1"/>
<dbReference type="EMBL" id="KN847501">
    <property type="protein sequence ID" value="KIW09976.1"/>
    <property type="molecule type" value="Genomic_DNA"/>
</dbReference>
<keyword evidence="3" id="KW-1185">Reference proteome</keyword>
<dbReference type="STRING" id="91928.A0A0D1Y4Y1"/>
<feature type="compositionally biased region" description="Basic residues" evidence="1">
    <location>
        <begin position="144"/>
        <end position="158"/>
    </location>
</feature>